<evidence type="ECO:0000313" key="2">
    <source>
        <dbReference type="EMBL" id="ATZ76096.1"/>
    </source>
</evidence>
<organism evidence="2">
    <name type="scientific">Cryphonectria hypovirus 1</name>
    <dbReference type="NCBI Taxonomy" id="40281"/>
    <lineage>
        <taxon>Viruses</taxon>
        <taxon>Riboviria</taxon>
        <taxon>Orthornavirae</taxon>
        <taxon>Pisuviricota</taxon>
        <taxon>Duplopiviricetes</taxon>
        <taxon>Durnavirales</taxon>
        <taxon>Hypoviridae</taxon>
        <taxon>Alphahypovirus</taxon>
        <taxon>Alphahypovirus cryphonectriae</taxon>
    </lineage>
</organism>
<protein>
    <submittedName>
        <fullName evidence="2">ORF A</fullName>
    </submittedName>
</protein>
<proteinExistence type="predicted"/>
<dbReference type="GO" id="GO:0006508">
    <property type="term" value="P:proteolysis"/>
    <property type="evidence" value="ECO:0007669"/>
    <property type="project" value="InterPro"/>
</dbReference>
<dbReference type="PROSITE" id="PS51877">
    <property type="entry name" value="HAV_P29_PRO"/>
    <property type="match status" value="1"/>
</dbReference>
<dbReference type="GO" id="GO:0004197">
    <property type="term" value="F:cysteine-type endopeptidase activity"/>
    <property type="evidence" value="ECO:0007669"/>
    <property type="project" value="InterPro"/>
</dbReference>
<feature type="domain" description="Peptidase C7" evidence="1">
    <location>
        <begin position="1"/>
        <end position="248"/>
    </location>
</feature>
<dbReference type="InterPro" id="IPR002704">
    <property type="entry name" value="Peptidase_C7_dom"/>
</dbReference>
<accession>A0A2H4UK61</accession>
<sequence length="624" mass="70275">MSCLRKPSQSLVLSESVDPTTVDPFVDVRAEEVVPIGCVTLWEYRDSCGDVPGPLSHGDLRRLRTPDGVCKCQIHFELPTVLKSGSTGTVPEHPAVVAAFMGRPRRCSLEQRTKELDFRFLQLVHEGLPVRPSYMLARPPRPVRGLCSSRDGSLAQFGQGYCYLSAIVDSARWRVARTTGWCVRVADYLRLLQWVGRRSFGSFQIEESAVEHVYHVVVDTEYQSEQDGALFYQAVSDLKERDPLARIGNQLNPLAAEFAPGSALRVEPVVPQVTRRKGSTRMSGRGPTIVSVGKVGMAITSIQDALVATELRNINFGRRDTEAECRRLWARYEVNDYFRRHKAELLKFDARLRSRVAKKPASVRTRPSDAKIQCIGWRDRHLLPQRLAGLSKRERSLVWSRFATSNIRRKASVCVTIPSADPVVHTWKDSAALAARRIAEARRRQEIRAAAYAERAKARGQTNVVASISEAIETTLRRNKTRFALDGLHLAASAIVTTRLRSWNQEEIRAGREFRKSTTSWIWRHVPSSIQDALNLTSVRDKLDPGRAFGYVQAAVAQGMSDFRRAKRALAIVAKPVIRNIRDPYDHGFVKRDGKLRHSRDMSNKKLRTKAVAATKVHKINFNV</sequence>
<reference evidence="2" key="1">
    <citation type="journal article" date="2018" name="Virology">
        <title>Molecular evolution and invasion pattern of Cryphonectria hypovirus 1 in Europe: Mutation rate, and selection pressure differ between genome domains.</title>
        <authorList>
            <person name="Mlinarec J."/>
            <person name="Nuskern L."/>
            <person name="Jezic M."/>
            <person name="Rigling D."/>
            <person name="Curkovic-Perica M."/>
        </authorList>
    </citation>
    <scope>NUCLEOTIDE SEQUENCE</scope>
    <source>
        <strain evidence="2">M2021</strain>
    </source>
</reference>
<dbReference type="Pfam" id="PF01830">
    <property type="entry name" value="Peptidase_C7"/>
    <property type="match status" value="1"/>
</dbReference>
<name>A0A2H4UK61_9VIRU</name>
<dbReference type="EMBL" id="MF421718">
    <property type="protein sequence ID" value="ATZ76096.1"/>
    <property type="molecule type" value="Genomic_RNA"/>
</dbReference>
<evidence type="ECO:0000259" key="1">
    <source>
        <dbReference type="PROSITE" id="PS51877"/>
    </source>
</evidence>